<keyword evidence="2" id="KW-1185">Reference proteome</keyword>
<comment type="caution">
    <text evidence="1">The sequence shown here is derived from an EMBL/GenBank/DDBJ whole genome shotgun (WGS) entry which is preliminary data.</text>
</comment>
<reference evidence="1 2" key="1">
    <citation type="submission" date="2014-01" db="EMBL/GenBank/DDBJ databases">
        <title>Sulfitobacter sp. H3 (MCCC 1A00686) Genome Sequencing.</title>
        <authorList>
            <person name="Lai Q."/>
            <person name="Hong Z."/>
        </authorList>
    </citation>
    <scope>NUCLEOTIDE SEQUENCE [LARGE SCALE GENOMIC DNA]</scope>
    <source>
        <strain evidence="1 2">H3</strain>
    </source>
</reference>
<organism evidence="1 2">
    <name type="scientific">Pseudosulfitobacter pseudonitzschiae</name>
    <dbReference type="NCBI Taxonomy" id="1402135"/>
    <lineage>
        <taxon>Bacteria</taxon>
        <taxon>Pseudomonadati</taxon>
        <taxon>Pseudomonadota</taxon>
        <taxon>Alphaproteobacteria</taxon>
        <taxon>Rhodobacterales</taxon>
        <taxon>Roseobacteraceae</taxon>
        <taxon>Pseudosulfitobacter</taxon>
    </lineage>
</organism>
<accession>A0A073IVJ7</accession>
<evidence type="ECO:0000313" key="2">
    <source>
        <dbReference type="Proteomes" id="UP000027746"/>
    </source>
</evidence>
<dbReference type="AlphaFoldDB" id="A0A073IVJ7"/>
<dbReference type="GeneID" id="68872416"/>
<sequence length="89" mass="9966">MIRIWRFEISPKNLASFFAFERSERQRTHDSRQSQNAKLLLLAALCALASCAQYQEPQANCFTFLASTAPVAPDCTFTPIDAPEGDIEV</sequence>
<proteinExistence type="predicted"/>
<dbReference type="EMBL" id="JAMD01000057">
    <property type="protein sequence ID" value="KEJ93605.1"/>
    <property type="molecule type" value="Genomic_DNA"/>
</dbReference>
<evidence type="ECO:0000313" key="1">
    <source>
        <dbReference type="EMBL" id="KEJ93605.1"/>
    </source>
</evidence>
<dbReference type="RefSeq" id="WP_037932201.1">
    <property type="nucleotide sequence ID" value="NZ_CP054604.1"/>
</dbReference>
<protein>
    <submittedName>
        <fullName evidence="1">Uncharacterized protein</fullName>
    </submittedName>
</protein>
<name>A0A073IVJ7_9RHOB</name>
<gene>
    <name evidence="1" type="ORF">SUH3_20510</name>
</gene>
<dbReference type="Proteomes" id="UP000027746">
    <property type="component" value="Unassembled WGS sequence"/>
</dbReference>